<evidence type="ECO:0000259" key="1">
    <source>
        <dbReference type="Pfam" id="PF07238"/>
    </source>
</evidence>
<protein>
    <submittedName>
        <fullName evidence="2">PilZ domain-containing protein</fullName>
    </submittedName>
</protein>
<gene>
    <name evidence="2" type="ORF">I0Q91_08100</name>
</gene>
<dbReference type="Proteomes" id="UP000621436">
    <property type="component" value="Unassembled WGS sequence"/>
</dbReference>
<keyword evidence="3" id="KW-1185">Reference proteome</keyword>
<dbReference type="InterPro" id="IPR009875">
    <property type="entry name" value="PilZ_domain"/>
</dbReference>
<evidence type="ECO:0000313" key="3">
    <source>
        <dbReference type="Proteomes" id="UP000621436"/>
    </source>
</evidence>
<sequence>MPTWFKCKKCGKKYYTAASSDAGKFDDLCEECDGKLAEVYYDVKQYLKKSMMVNFHLRKKEPAKLYSGKVLSVDDREINLIVYSKRSDIILKELSACHVSFARDEFPEGRYFFHGKILSFYEEMNPQIIIETPEYIERKQERQAERYPLKTRVKYRLGDDIKELMAKADSDYKVGQSLDISRTGLLLMDEMSSFEELNPDKYVDLEIEYGDYNISTIGNIARVNRLKEADGKLALGIKFLDRDFNNLDIIKELKDRRIVN</sequence>
<comment type="caution">
    <text evidence="2">The sequence shown here is derived from an EMBL/GenBank/DDBJ whole genome shotgun (WGS) entry which is preliminary data.</text>
</comment>
<name>A0A931F6K7_9FIRM</name>
<dbReference type="RefSeq" id="WP_270453965.1">
    <property type="nucleotide sequence ID" value="NZ_JADPIE010000004.1"/>
</dbReference>
<dbReference type="Pfam" id="PF07238">
    <property type="entry name" value="PilZ"/>
    <property type="match status" value="1"/>
</dbReference>
<feature type="domain" description="PilZ" evidence="1">
    <location>
        <begin position="140"/>
        <end position="252"/>
    </location>
</feature>
<accession>A0A931F6K7</accession>
<dbReference type="EMBL" id="JADPIE010000004">
    <property type="protein sequence ID" value="MBF8437035.1"/>
    <property type="molecule type" value="Genomic_DNA"/>
</dbReference>
<proteinExistence type="predicted"/>
<dbReference type="AlphaFoldDB" id="A0A931F6K7"/>
<evidence type="ECO:0000313" key="2">
    <source>
        <dbReference type="EMBL" id="MBF8437035.1"/>
    </source>
</evidence>
<organism evidence="2 3">
    <name type="scientific">Halonatronomonas betaini</name>
    <dbReference type="NCBI Taxonomy" id="2778430"/>
    <lineage>
        <taxon>Bacteria</taxon>
        <taxon>Bacillati</taxon>
        <taxon>Bacillota</taxon>
        <taxon>Clostridia</taxon>
        <taxon>Halanaerobiales</taxon>
        <taxon>Halarsenatibacteraceae</taxon>
        <taxon>Halonatronomonas</taxon>
    </lineage>
</organism>
<reference evidence="2" key="1">
    <citation type="submission" date="2020-11" db="EMBL/GenBank/DDBJ databases">
        <title>Halonatronomonas betainensis gen. nov., sp. nov. a novel haloalkaliphilic representative of the family Halanaerobiacae capable of betaine degradation.</title>
        <authorList>
            <person name="Boltyanskaya Y."/>
            <person name="Kevbrin V."/>
            <person name="Detkova E."/>
            <person name="Grouzdev D.S."/>
            <person name="Koziaeva V."/>
            <person name="Zhilina T."/>
        </authorList>
    </citation>
    <scope>NUCLEOTIDE SEQUENCE</scope>
    <source>
        <strain evidence="2">Z-7014</strain>
    </source>
</reference>
<dbReference type="GO" id="GO:0035438">
    <property type="term" value="F:cyclic-di-GMP binding"/>
    <property type="evidence" value="ECO:0007669"/>
    <property type="project" value="InterPro"/>
</dbReference>